<protein>
    <recommendedName>
        <fullName evidence="3">Fibronectin type-III domain-containing protein</fullName>
    </recommendedName>
</protein>
<dbReference type="SUPFAM" id="SSF49265">
    <property type="entry name" value="Fibronectin type III"/>
    <property type="match status" value="4"/>
</dbReference>
<dbReference type="PROSITE" id="PS50853">
    <property type="entry name" value="FN3"/>
    <property type="match status" value="5"/>
</dbReference>
<feature type="domain" description="Fibronectin type-III" evidence="3">
    <location>
        <begin position="538"/>
        <end position="633"/>
    </location>
</feature>
<organism evidence="4 5">
    <name type="scientific">Clavelina lepadiformis</name>
    <name type="common">Light-bulb sea squirt</name>
    <name type="synonym">Ascidia lepadiformis</name>
    <dbReference type="NCBI Taxonomy" id="159417"/>
    <lineage>
        <taxon>Eukaryota</taxon>
        <taxon>Metazoa</taxon>
        <taxon>Chordata</taxon>
        <taxon>Tunicata</taxon>
        <taxon>Ascidiacea</taxon>
        <taxon>Aplousobranchia</taxon>
        <taxon>Clavelinidae</taxon>
        <taxon>Clavelina</taxon>
    </lineage>
</organism>
<dbReference type="InterPro" id="IPR013783">
    <property type="entry name" value="Ig-like_fold"/>
</dbReference>
<dbReference type="PRINTS" id="PR00014">
    <property type="entry name" value="FNTYPEIII"/>
</dbReference>
<gene>
    <name evidence="4" type="ORF">CVLEPA_LOCUS15466</name>
</gene>
<evidence type="ECO:0000256" key="1">
    <source>
        <dbReference type="ARBA" id="ARBA00022737"/>
    </source>
</evidence>
<dbReference type="InterPro" id="IPR050991">
    <property type="entry name" value="ECM_Regulatory_Proteins"/>
</dbReference>
<feature type="compositionally biased region" description="Polar residues" evidence="2">
    <location>
        <begin position="621"/>
        <end position="642"/>
    </location>
</feature>
<keyword evidence="5" id="KW-1185">Reference proteome</keyword>
<dbReference type="CDD" id="cd00063">
    <property type="entry name" value="FN3"/>
    <property type="match status" value="5"/>
</dbReference>
<proteinExistence type="predicted"/>
<feature type="region of interest" description="Disordered" evidence="2">
    <location>
        <begin position="796"/>
        <end position="824"/>
    </location>
</feature>
<name>A0ABP0FY16_CLALP</name>
<feature type="domain" description="Fibronectin type-III" evidence="3">
    <location>
        <begin position="446"/>
        <end position="535"/>
    </location>
</feature>
<keyword evidence="1" id="KW-0677">Repeat</keyword>
<reference evidence="4 5" key="1">
    <citation type="submission" date="2024-02" db="EMBL/GenBank/DDBJ databases">
        <authorList>
            <person name="Daric V."/>
            <person name="Darras S."/>
        </authorList>
    </citation>
    <scope>NUCLEOTIDE SEQUENCE [LARGE SCALE GENOMIC DNA]</scope>
</reference>
<dbReference type="Proteomes" id="UP001642483">
    <property type="component" value="Unassembled WGS sequence"/>
</dbReference>
<feature type="domain" description="Fibronectin type-III" evidence="3">
    <location>
        <begin position="261"/>
        <end position="355"/>
    </location>
</feature>
<evidence type="ECO:0000313" key="4">
    <source>
        <dbReference type="EMBL" id="CAK8684489.1"/>
    </source>
</evidence>
<feature type="region of interest" description="Disordered" evidence="2">
    <location>
        <begin position="615"/>
        <end position="642"/>
    </location>
</feature>
<dbReference type="EMBL" id="CAWYQH010000097">
    <property type="protein sequence ID" value="CAK8684489.1"/>
    <property type="molecule type" value="Genomic_DNA"/>
</dbReference>
<dbReference type="Gene3D" id="2.60.40.10">
    <property type="entry name" value="Immunoglobulins"/>
    <property type="match status" value="5"/>
</dbReference>
<evidence type="ECO:0000259" key="3">
    <source>
        <dbReference type="PROSITE" id="PS50853"/>
    </source>
</evidence>
<dbReference type="InterPro" id="IPR003961">
    <property type="entry name" value="FN3_dom"/>
</dbReference>
<evidence type="ECO:0000256" key="2">
    <source>
        <dbReference type="SAM" id="MobiDB-lite"/>
    </source>
</evidence>
<comment type="caution">
    <text evidence="4">The sequence shown here is derived from an EMBL/GenBank/DDBJ whole genome shotgun (WGS) entry which is preliminary data.</text>
</comment>
<dbReference type="SMART" id="SM00060">
    <property type="entry name" value="FN3"/>
    <property type="match status" value="8"/>
</dbReference>
<dbReference type="PANTHER" id="PTHR46708:SF2">
    <property type="entry name" value="FIBRONECTIN TYPE-III DOMAIN-CONTAINING PROTEIN"/>
    <property type="match status" value="1"/>
</dbReference>
<evidence type="ECO:0000313" key="5">
    <source>
        <dbReference type="Proteomes" id="UP001642483"/>
    </source>
</evidence>
<feature type="domain" description="Fibronectin type-III" evidence="3">
    <location>
        <begin position="162"/>
        <end position="257"/>
    </location>
</feature>
<sequence length="872" mass="93465">MILFIYDRQPFSTKCQFCFLQTGFVKVFYNFLKSFTETRGLWKTMLLQLIVIYFWFTTLTNAQVSTPNDFKKDSIRSTFFIMGWTADPNARYELYVEKKNSGLDLPSEPGEGVTATPGDKITQVSSGDDIVPDTTYDYVLFTVNSKNLTQYETSSPDGVTTAPAAPTISGITAVGSDRFTVNWDYTNPTSADFQQASEYRVTYSDGGVASQTKPVANIDTKMLQITGLTSNTDYSVTVVAWKSDVISTDDSASSPVATFNRPTGLSATTVTSTSIEISWSALHTTGGGSASIAGYVVSWTPASSGGSSTEDVTDTSATIDNLQANTDYSITVAAKSTNGGAGTLSDALPATTVFGKPTDVTVTERTSSNIRLSWNEPGTGGCATTITGYKISCTPPHGTTTTGDEASAEISGLNSNTDYNITVAAQSLTGDGDESDLVNGTTVPLQVNQPSNSLDATTSKIYLKWDAVNGTSPSLTYTVNWTPSGTSGSRTDLTTTSANISSLTASTRYTFTVTAVNDGGSADPSDPAMFSTLPNRTDFTNLTRPSTNSTTQIYVEWNKPSGGDDIVDYVVDWWLSSSDGSMTSSGIVTGATTSSYTIEGLTPGETYGVTVKARNSAGAGQPSSSVKHVTNPDSVKNISLTQNSNLPDKELDLTWDKPNGTGDNILIESNSTTSNVTNSTSVEFNISQASLSVVPGNNYTVAVIVYSKEVASKEVHVIANSKPSEPSFDVEASTNELLVTWTAPDGYFDGLTILLDGNNVTEVEDGNPQIIDGLDPYTDFKVEMYSWITNVKGEMERSRTSPRTCKTLPGPPPLSNPDSSLTENAESSTSTIRFVLPPNTFSEKNGPIEYYAVYLAFGVYYWRWFSYSITME</sequence>
<dbReference type="Pfam" id="PF00041">
    <property type="entry name" value="fn3"/>
    <property type="match status" value="5"/>
</dbReference>
<feature type="domain" description="Fibronectin type-III" evidence="3">
    <location>
        <begin position="356"/>
        <end position="445"/>
    </location>
</feature>
<accession>A0ABP0FY16</accession>
<dbReference type="PANTHER" id="PTHR46708">
    <property type="entry name" value="TENASCIN"/>
    <property type="match status" value="1"/>
</dbReference>
<dbReference type="InterPro" id="IPR036116">
    <property type="entry name" value="FN3_sf"/>
</dbReference>